<keyword evidence="5 11" id="KW-0472">Membrane</keyword>
<keyword evidence="2 11" id="KW-0808">Transferase</keyword>
<dbReference type="EC" id="2.3.1.225" evidence="11"/>
<dbReference type="OrthoDB" id="9909019at2759"/>
<dbReference type="PROSITE" id="PS50216">
    <property type="entry name" value="DHHC"/>
    <property type="match status" value="1"/>
</dbReference>
<dbReference type="EMBL" id="KV453911">
    <property type="protein sequence ID" value="ODV80374.1"/>
    <property type="molecule type" value="Genomic_DNA"/>
</dbReference>
<evidence type="ECO:0000313" key="14">
    <source>
        <dbReference type="EMBL" id="ODV80374.1"/>
    </source>
</evidence>
<evidence type="ECO:0000259" key="13">
    <source>
        <dbReference type="Pfam" id="PF01529"/>
    </source>
</evidence>
<dbReference type="GO" id="GO:0019706">
    <property type="term" value="F:protein-cysteine S-palmitoyltransferase activity"/>
    <property type="evidence" value="ECO:0007669"/>
    <property type="project" value="UniProtKB-EC"/>
</dbReference>
<keyword evidence="15" id="KW-1185">Reference proteome</keyword>
<dbReference type="PANTHER" id="PTHR22883:SF43">
    <property type="entry name" value="PALMITOYLTRANSFERASE APP"/>
    <property type="match status" value="1"/>
</dbReference>
<organism evidence="14 15">
    <name type="scientific">Suhomyces tanzawaensis NRRL Y-17324</name>
    <dbReference type="NCBI Taxonomy" id="984487"/>
    <lineage>
        <taxon>Eukaryota</taxon>
        <taxon>Fungi</taxon>
        <taxon>Dikarya</taxon>
        <taxon>Ascomycota</taxon>
        <taxon>Saccharomycotina</taxon>
        <taxon>Pichiomycetes</taxon>
        <taxon>Debaryomycetaceae</taxon>
        <taxon>Suhomyces</taxon>
    </lineage>
</organism>
<feature type="transmembrane region" description="Helical" evidence="11">
    <location>
        <begin position="230"/>
        <end position="256"/>
    </location>
</feature>
<name>A0A1E4SLI9_9ASCO</name>
<dbReference type="GO" id="GO:0005794">
    <property type="term" value="C:Golgi apparatus"/>
    <property type="evidence" value="ECO:0007669"/>
    <property type="project" value="TreeGrafter"/>
</dbReference>
<evidence type="ECO:0000256" key="2">
    <source>
        <dbReference type="ARBA" id="ARBA00022679"/>
    </source>
</evidence>
<evidence type="ECO:0000256" key="4">
    <source>
        <dbReference type="ARBA" id="ARBA00022989"/>
    </source>
</evidence>
<dbReference type="GO" id="GO:0031211">
    <property type="term" value="C:endoplasmic reticulum palmitoyltransferase complex"/>
    <property type="evidence" value="ECO:0007669"/>
    <property type="project" value="EnsemblFungi"/>
</dbReference>
<dbReference type="Pfam" id="PF01529">
    <property type="entry name" value="DHHC"/>
    <property type="match status" value="1"/>
</dbReference>
<dbReference type="PANTHER" id="PTHR22883">
    <property type="entry name" value="ZINC FINGER DHHC DOMAIN CONTAINING PROTEIN"/>
    <property type="match status" value="1"/>
</dbReference>
<evidence type="ECO:0000256" key="8">
    <source>
        <dbReference type="ARBA" id="ARBA00023315"/>
    </source>
</evidence>
<dbReference type="InterPro" id="IPR039859">
    <property type="entry name" value="PFA4/ZDH16/20/ERF2-like"/>
</dbReference>
<dbReference type="Proteomes" id="UP000094285">
    <property type="component" value="Unassembled WGS sequence"/>
</dbReference>
<evidence type="ECO:0000256" key="12">
    <source>
        <dbReference type="SAM" id="MobiDB-lite"/>
    </source>
</evidence>
<dbReference type="RefSeq" id="XP_020065496.1">
    <property type="nucleotide sequence ID" value="XM_020207598.1"/>
</dbReference>
<comment type="domain">
    <text evidence="11">The DHHC domain is required for palmitoyltransferase activity.</text>
</comment>
<evidence type="ECO:0000256" key="11">
    <source>
        <dbReference type="RuleBase" id="RU079119"/>
    </source>
</evidence>
<dbReference type="GO" id="GO:0005789">
    <property type="term" value="C:endoplasmic reticulum membrane"/>
    <property type="evidence" value="ECO:0007669"/>
    <property type="project" value="UniProtKB-SubCell"/>
</dbReference>
<keyword evidence="7" id="KW-0449">Lipoprotein</keyword>
<feature type="transmembrane region" description="Helical" evidence="11">
    <location>
        <begin position="88"/>
        <end position="106"/>
    </location>
</feature>
<evidence type="ECO:0000256" key="6">
    <source>
        <dbReference type="ARBA" id="ARBA00023139"/>
    </source>
</evidence>
<evidence type="ECO:0000256" key="5">
    <source>
        <dbReference type="ARBA" id="ARBA00023136"/>
    </source>
</evidence>
<keyword evidence="4 11" id="KW-1133">Transmembrane helix</keyword>
<feature type="transmembrane region" description="Helical" evidence="11">
    <location>
        <begin position="118"/>
        <end position="135"/>
    </location>
</feature>
<evidence type="ECO:0000256" key="1">
    <source>
        <dbReference type="ARBA" id="ARBA00004477"/>
    </source>
</evidence>
<comment type="similarity">
    <text evidence="9">Belongs to the DHHC palmitoyltransferase family. ERF2/ZDHHC9 subfamily.</text>
</comment>
<feature type="transmembrane region" description="Helical" evidence="11">
    <location>
        <begin position="276"/>
        <end position="301"/>
    </location>
</feature>
<feature type="domain" description="Palmitoyltransferase DHHC" evidence="13">
    <location>
        <begin position="186"/>
        <end position="314"/>
    </location>
</feature>
<dbReference type="GO" id="GO:0097038">
    <property type="term" value="C:perinuclear endoplasmic reticulum"/>
    <property type="evidence" value="ECO:0007669"/>
    <property type="project" value="EnsemblFungi"/>
</dbReference>
<keyword evidence="6" id="KW-0564">Palmitate</keyword>
<evidence type="ECO:0000256" key="7">
    <source>
        <dbReference type="ARBA" id="ARBA00023288"/>
    </source>
</evidence>
<dbReference type="AlphaFoldDB" id="A0A1E4SLI9"/>
<dbReference type="STRING" id="984487.A0A1E4SLI9"/>
<dbReference type="GO" id="GO:0032541">
    <property type="term" value="C:cortical endoplasmic reticulum"/>
    <property type="evidence" value="ECO:0007669"/>
    <property type="project" value="EnsemblFungi"/>
</dbReference>
<keyword evidence="3 11" id="KW-0812">Transmembrane</keyword>
<dbReference type="GeneID" id="30981735"/>
<evidence type="ECO:0000256" key="3">
    <source>
        <dbReference type="ARBA" id="ARBA00022692"/>
    </source>
</evidence>
<comment type="subcellular location">
    <subcellularLocation>
        <location evidence="1">Endoplasmic reticulum membrane</location>
        <topology evidence="1">Multi-pass membrane protein</topology>
    </subcellularLocation>
</comment>
<protein>
    <recommendedName>
        <fullName evidence="11">Palmitoyltransferase</fullName>
        <ecNumber evidence="11">2.3.1.225</ecNumber>
    </recommendedName>
</protein>
<comment type="catalytic activity">
    <reaction evidence="10 11">
        <text>L-cysteinyl-[protein] + hexadecanoyl-CoA = S-hexadecanoyl-L-cysteinyl-[protein] + CoA</text>
        <dbReference type="Rhea" id="RHEA:36683"/>
        <dbReference type="Rhea" id="RHEA-COMP:10131"/>
        <dbReference type="Rhea" id="RHEA-COMP:11032"/>
        <dbReference type="ChEBI" id="CHEBI:29950"/>
        <dbReference type="ChEBI" id="CHEBI:57287"/>
        <dbReference type="ChEBI" id="CHEBI:57379"/>
        <dbReference type="ChEBI" id="CHEBI:74151"/>
        <dbReference type="EC" id="2.3.1.225"/>
    </reaction>
</comment>
<dbReference type="InterPro" id="IPR001594">
    <property type="entry name" value="Palmitoyltrfase_DHHC"/>
</dbReference>
<accession>A0A1E4SLI9</accession>
<sequence>MQPQTSVLSNGETQVTQGSSSTSFETKPMPFIHRFITNWLITDPSLSEKYHHDVPSQAKKNYQIQPHEEMKFIYFFGGRWRSLKQKPINLVTGVLAIIPAVIFWIFESSWVWHQISPSLVIIFTYFWVLSFTLFVRSSVSDPGVLPRNIHIPVSFKQSKVDHAPDEYFNTIALPYYKSEYDGVTVKYCTTCHIWRPPRTSHCGVCNSCCSNHDHHCIFLNNCVGYRNYKYFLWFLLTAVLSSFFIIILPFIHLFHYKLVASSEIHSIHQSIRENPMSLFLIIYGFLCGAYPFLLLCFHLFLTACNITTREYLNYVHGSNGQATSKHKQGSDGFINVFDTRSAWKNLYINWLGRPTRLAAVKLSEDFQQGDLRFKKVYPLETFEV</sequence>
<evidence type="ECO:0000256" key="9">
    <source>
        <dbReference type="ARBA" id="ARBA00023463"/>
    </source>
</evidence>
<reference evidence="15" key="1">
    <citation type="submission" date="2016-05" db="EMBL/GenBank/DDBJ databases">
        <title>Comparative genomics of biotechnologically important yeasts.</title>
        <authorList>
            <consortium name="DOE Joint Genome Institute"/>
            <person name="Riley R."/>
            <person name="Haridas S."/>
            <person name="Wolfe K.H."/>
            <person name="Lopes M.R."/>
            <person name="Hittinger C.T."/>
            <person name="Goker M."/>
            <person name="Salamov A."/>
            <person name="Wisecaver J."/>
            <person name="Long T.M."/>
            <person name="Aerts A.L."/>
            <person name="Barry K."/>
            <person name="Choi C."/>
            <person name="Clum A."/>
            <person name="Coughlan A.Y."/>
            <person name="Deshpande S."/>
            <person name="Douglass A.P."/>
            <person name="Hanson S.J."/>
            <person name="Klenk H.-P."/>
            <person name="Labutti K."/>
            <person name="Lapidus A."/>
            <person name="Lindquist E."/>
            <person name="Lipzen A."/>
            <person name="Meier-Kolthoff J.P."/>
            <person name="Ohm R.A."/>
            <person name="Otillar R.P."/>
            <person name="Pangilinan J."/>
            <person name="Peng Y."/>
            <person name="Rokas A."/>
            <person name="Rosa C.A."/>
            <person name="Scheuner C."/>
            <person name="Sibirny A.A."/>
            <person name="Slot J.C."/>
            <person name="Stielow J.B."/>
            <person name="Sun H."/>
            <person name="Kurtzman C.P."/>
            <person name="Blackwell M."/>
            <person name="Grigoriev I.V."/>
            <person name="Jeffries T.W."/>
        </authorList>
    </citation>
    <scope>NUCLEOTIDE SEQUENCE [LARGE SCALE GENOMIC DNA]</scope>
    <source>
        <strain evidence="15">NRRL Y-17324</strain>
    </source>
</reference>
<gene>
    <name evidence="14" type="ORF">CANTADRAFT_25966</name>
</gene>
<keyword evidence="8 11" id="KW-0012">Acyltransferase</keyword>
<dbReference type="GO" id="GO:0006612">
    <property type="term" value="P:protein targeting to membrane"/>
    <property type="evidence" value="ECO:0007669"/>
    <property type="project" value="EnsemblFungi"/>
</dbReference>
<evidence type="ECO:0000256" key="10">
    <source>
        <dbReference type="ARBA" id="ARBA00048048"/>
    </source>
</evidence>
<proteinExistence type="inferred from homology"/>
<evidence type="ECO:0000313" key="15">
    <source>
        <dbReference type="Proteomes" id="UP000094285"/>
    </source>
</evidence>
<feature type="region of interest" description="Disordered" evidence="12">
    <location>
        <begin position="1"/>
        <end position="24"/>
    </location>
</feature>